<protein>
    <submittedName>
        <fullName evidence="1">TPR repeat-containing protein</fullName>
    </submittedName>
</protein>
<feature type="non-terminal residue" evidence="1">
    <location>
        <position position="1"/>
    </location>
</feature>
<dbReference type="GO" id="GO:0051879">
    <property type="term" value="F:Hsp90 protein binding"/>
    <property type="evidence" value="ECO:0007669"/>
    <property type="project" value="TreeGrafter"/>
</dbReference>
<reference evidence="1" key="1">
    <citation type="submission" date="2015-07" db="EMBL/GenBank/DDBJ databases">
        <title>Adaptation to a free-living lifestyle via gene acquisitions in the diplomonad Trepomonas sp. PC1.</title>
        <authorList>
            <person name="Xu F."/>
            <person name="Jerlstrom-Hultqvist J."/>
            <person name="Kolisko M."/>
            <person name="Simpson A.G.B."/>
            <person name="Roger A.J."/>
            <person name="Svard S.G."/>
            <person name="Andersson J.O."/>
        </authorList>
    </citation>
    <scope>NUCLEOTIDE SEQUENCE</scope>
    <source>
        <strain evidence="1">PC1</strain>
    </source>
</reference>
<dbReference type="GO" id="GO:0005634">
    <property type="term" value="C:nucleus"/>
    <property type="evidence" value="ECO:0007669"/>
    <property type="project" value="TreeGrafter"/>
</dbReference>
<accession>A0A146K9Q3</accession>
<dbReference type="PANTHER" id="PTHR46035:SF1">
    <property type="entry name" value="TETRATRICOPEPTIDE REPEAT PROTEIN 4"/>
    <property type="match status" value="1"/>
</dbReference>
<sequence>ESSESDWELDPFFITHAPTQKDIEKSIGLKAIQAMLYETPEITQSTYKTQGNNCLEVALKKQGDERKQLLIQALQYYTNAIETVVDPTDQLTLQTLNERLAIIYSNRSEIYRLLTDYARASLDAQKAQELAPRYFKAYLRSARICEDLQDWLRASHFFEVCLKLVDSEQQKKTIQTQLNQTVEKLGKRVQDYKTIHQRLQKMFNFRIQYGLLLPYVDMNLARIAQSFQSNSCNVYFMDNQREIMTIESFSVSSTFKEAKEIMGLKNAKIYYETEWCDRFDGDKFVKPDTKQRKRVYCEDVQSLRAVLKGEYIVPGVVCFFIE</sequence>
<dbReference type="GO" id="GO:0030544">
    <property type="term" value="F:Hsp70 protein binding"/>
    <property type="evidence" value="ECO:0007669"/>
    <property type="project" value="TreeGrafter"/>
</dbReference>
<dbReference type="GO" id="GO:0005829">
    <property type="term" value="C:cytosol"/>
    <property type="evidence" value="ECO:0007669"/>
    <property type="project" value="TreeGrafter"/>
</dbReference>
<name>A0A146K9Q3_9EUKA</name>
<dbReference type="InterPro" id="IPR011990">
    <property type="entry name" value="TPR-like_helical_dom_sf"/>
</dbReference>
<dbReference type="Gene3D" id="1.25.40.10">
    <property type="entry name" value="Tetratricopeptide repeat domain"/>
    <property type="match status" value="1"/>
</dbReference>
<dbReference type="PANTHER" id="PTHR46035">
    <property type="entry name" value="TETRATRICOPEPTIDE REPEAT PROTEIN 4"/>
    <property type="match status" value="1"/>
</dbReference>
<dbReference type="GO" id="GO:0006457">
    <property type="term" value="P:protein folding"/>
    <property type="evidence" value="ECO:0007669"/>
    <property type="project" value="TreeGrafter"/>
</dbReference>
<dbReference type="AlphaFoldDB" id="A0A146K9Q3"/>
<gene>
    <name evidence="1" type="ORF">TPC1_14128</name>
</gene>
<dbReference type="SUPFAM" id="SSF48452">
    <property type="entry name" value="TPR-like"/>
    <property type="match status" value="1"/>
</dbReference>
<organism evidence="1">
    <name type="scientific">Trepomonas sp. PC1</name>
    <dbReference type="NCBI Taxonomy" id="1076344"/>
    <lineage>
        <taxon>Eukaryota</taxon>
        <taxon>Metamonada</taxon>
        <taxon>Diplomonadida</taxon>
        <taxon>Hexamitidae</taxon>
        <taxon>Hexamitinae</taxon>
        <taxon>Trepomonas</taxon>
    </lineage>
</organism>
<dbReference type="EMBL" id="GDID01003053">
    <property type="protein sequence ID" value="JAP93553.1"/>
    <property type="molecule type" value="Transcribed_RNA"/>
</dbReference>
<evidence type="ECO:0000313" key="1">
    <source>
        <dbReference type="EMBL" id="JAP93553.1"/>
    </source>
</evidence>
<proteinExistence type="predicted"/>